<dbReference type="AlphaFoldDB" id="A0A955EB23"/>
<evidence type="ECO:0000256" key="2">
    <source>
        <dbReference type="SAM" id="Phobius"/>
    </source>
</evidence>
<keyword evidence="2" id="KW-1133">Transmembrane helix</keyword>
<accession>A0A955EB23</accession>
<dbReference type="Proteomes" id="UP000740557">
    <property type="component" value="Unassembled WGS sequence"/>
</dbReference>
<proteinExistence type="predicted"/>
<comment type="caution">
    <text evidence="3">The sequence shown here is derived from an EMBL/GenBank/DDBJ whole genome shotgun (WGS) entry which is preliminary data.</text>
</comment>
<keyword evidence="2" id="KW-0812">Transmembrane</keyword>
<feature type="transmembrane region" description="Helical" evidence="2">
    <location>
        <begin position="61"/>
        <end position="80"/>
    </location>
</feature>
<evidence type="ECO:0000313" key="3">
    <source>
        <dbReference type="EMBL" id="MCA9308181.1"/>
    </source>
</evidence>
<feature type="region of interest" description="Disordered" evidence="1">
    <location>
        <begin position="1"/>
        <end position="41"/>
    </location>
</feature>
<sequence length="207" mass="23701">MEQQNQQVNQLNQVQNPPQPKVETKQTPNRNTASPNLLDHDIYKPPPTVKYKSTVVMVSKFAIVGIQLVFIVLLIINLAITTNIAVSQRQVESLEKQVAEKAYIETQVTTVINKIEQYKKNRSERILLADKVEFMQNMLKEDPDIKLSKLEISNSDITLDTNMPDALRFSKLVVRLLSQQDIKSVELLKAYYIPDDKSYIISAKLIF</sequence>
<gene>
    <name evidence="3" type="ORF">KC980_01595</name>
</gene>
<organism evidence="3 4">
    <name type="scientific">candidate division WWE3 bacterium</name>
    <dbReference type="NCBI Taxonomy" id="2053526"/>
    <lineage>
        <taxon>Bacteria</taxon>
        <taxon>Katanobacteria</taxon>
    </lineage>
</organism>
<reference evidence="3" key="2">
    <citation type="journal article" date="2021" name="Microbiome">
        <title>Successional dynamics and alternative stable states in a saline activated sludge microbial community over 9 years.</title>
        <authorList>
            <person name="Wang Y."/>
            <person name="Ye J."/>
            <person name="Ju F."/>
            <person name="Liu L."/>
            <person name="Boyd J.A."/>
            <person name="Deng Y."/>
            <person name="Parks D.H."/>
            <person name="Jiang X."/>
            <person name="Yin X."/>
            <person name="Woodcroft B.J."/>
            <person name="Tyson G.W."/>
            <person name="Hugenholtz P."/>
            <person name="Polz M.F."/>
            <person name="Zhang T."/>
        </authorList>
    </citation>
    <scope>NUCLEOTIDE SEQUENCE</scope>
    <source>
        <strain evidence="3">HKST-UBA79</strain>
    </source>
</reference>
<feature type="compositionally biased region" description="Polar residues" evidence="1">
    <location>
        <begin position="25"/>
        <end position="35"/>
    </location>
</feature>
<name>A0A955EB23_UNCKA</name>
<feature type="compositionally biased region" description="Low complexity" evidence="1">
    <location>
        <begin position="1"/>
        <end position="16"/>
    </location>
</feature>
<keyword evidence="2" id="KW-0472">Membrane</keyword>
<evidence type="ECO:0000256" key="1">
    <source>
        <dbReference type="SAM" id="MobiDB-lite"/>
    </source>
</evidence>
<protein>
    <recommendedName>
        <fullName evidence="5">PilN domain-containing protein</fullName>
    </recommendedName>
</protein>
<dbReference type="EMBL" id="JAGQNX010000046">
    <property type="protein sequence ID" value="MCA9308181.1"/>
    <property type="molecule type" value="Genomic_DNA"/>
</dbReference>
<evidence type="ECO:0000313" key="4">
    <source>
        <dbReference type="Proteomes" id="UP000740557"/>
    </source>
</evidence>
<reference evidence="3" key="1">
    <citation type="submission" date="2020-04" db="EMBL/GenBank/DDBJ databases">
        <authorList>
            <person name="Zhang T."/>
        </authorList>
    </citation>
    <scope>NUCLEOTIDE SEQUENCE</scope>
    <source>
        <strain evidence="3">HKST-UBA79</strain>
    </source>
</reference>
<evidence type="ECO:0008006" key="5">
    <source>
        <dbReference type="Google" id="ProtNLM"/>
    </source>
</evidence>